<keyword evidence="5" id="KW-1185">Reference proteome</keyword>
<dbReference type="InterPro" id="IPR050464">
    <property type="entry name" value="Zeta_carotene_desat/Oxidored"/>
</dbReference>
<gene>
    <name evidence="2" type="ORF">NG42_00640</name>
    <name evidence="3" type="ORF">NG43_00530</name>
</gene>
<dbReference type="EMBL" id="JRXE01000001">
    <property type="protein sequence ID" value="KOC92849.1"/>
    <property type="molecule type" value="Genomic_DNA"/>
</dbReference>
<protein>
    <submittedName>
        <fullName evidence="3">FAD-dependent oxidoreductase</fullName>
    </submittedName>
</protein>
<dbReference type="PANTHER" id="PTHR42923:SF17">
    <property type="entry name" value="AMINE OXIDASE DOMAIN-CONTAINING PROTEIN"/>
    <property type="match status" value="1"/>
</dbReference>
<dbReference type="EMBL" id="JRXF01000001">
    <property type="protein sequence ID" value="KOC95232.1"/>
    <property type="molecule type" value="Genomic_DNA"/>
</dbReference>
<dbReference type="Proteomes" id="UP000037088">
    <property type="component" value="Unassembled WGS sequence"/>
</dbReference>
<organism evidence="3 4">
    <name type="scientific">Winslowiella iniecta</name>
    <dbReference type="NCBI Taxonomy" id="1560201"/>
    <lineage>
        <taxon>Bacteria</taxon>
        <taxon>Pseudomonadati</taxon>
        <taxon>Pseudomonadota</taxon>
        <taxon>Gammaproteobacteria</taxon>
        <taxon>Enterobacterales</taxon>
        <taxon>Erwiniaceae</taxon>
        <taxon>Winslowiella</taxon>
    </lineage>
</organism>
<dbReference type="SUPFAM" id="SSF51905">
    <property type="entry name" value="FAD/NAD(P)-binding domain"/>
    <property type="match status" value="1"/>
</dbReference>
<evidence type="ECO:0000313" key="5">
    <source>
        <dbReference type="Proteomes" id="UP000037088"/>
    </source>
</evidence>
<dbReference type="GO" id="GO:0016491">
    <property type="term" value="F:oxidoreductase activity"/>
    <property type="evidence" value="ECO:0007669"/>
    <property type="project" value="InterPro"/>
</dbReference>
<sequence>MNIAIIGSGIAGLSCAWKLANRANVELFEAEPTPGGHTATVDVEREGKHYAIDTGFIVYNNRTYPHFLSLLAELGIESQETEMSFSVSNLRSGLEYNGHSLSSLFAQRRNLFSPVFLRFVADILRFNRCGKRWLAQQNGDETLDDFLTSQRFSPFFAQHYILPMGAAIWSTSLAEMRTMPLSLFLQFFSHHGLLDVVNRPQWYVVPGGSRQYIRRLLALLDGKLQLHLNTPVQAVWRDQQGVTLETASGKQRFDQVIFACHSDQALKILQDATAEEHTMLSGVPYRDNEVVLHTDSRLLPKNRRAWASWNYHLNDCETGDELTGASVTYNMNILQGIDAPQTFCVSLNPVQPIDASKVLGRYRYSHPQFGAESLAAQQQRLLLNGQHRSWFCGAWSYNGFHEDGIRSALDVVAAMEQAALL</sequence>
<dbReference type="RefSeq" id="WP_052896690.1">
    <property type="nucleotide sequence ID" value="NZ_JRXE01000001.1"/>
</dbReference>
<dbReference type="AlphaFoldDB" id="A0A0L7TIP0"/>
<dbReference type="STRING" id="1560201.NG42_00640"/>
<dbReference type="PANTHER" id="PTHR42923">
    <property type="entry name" value="PROTOPORPHYRINOGEN OXIDASE"/>
    <property type="match status" value="1"/>
</dbReference>
<name>A0A0L7TIP0_9GAMM</name>
<reference evidence="4 5" key="1">
    <citation type="journal article" date="2015" name="Int. J. Syst. Evol. Microbiol.">
        <title>Erwinia iniecta sp. nov., isolated from Russian wheat aphids (Diuraphis noxia).</title>
        <authorList>
            <person name="Campillo T."/>
            <person name="Luna E."/>
            <person name="Portier P."/>
            <person name="Fischer-Le Saux M."/>
            <person name="Lapitan N."/>
            <person name="Tisserat N.A."/>
            <person name="Leach J.E."/>
        </authorList>
    </citation>
    <scope>NUCLEOTIDE SEQUENCE [LARGE SCALE GENOMIC DNA]</scope>
    <source>
        <strain evidence="2 5">B120</strain>
        <strain evidence="3 4">B149</strain>
    </source>
</reference>
<dbReference type="Proteomes" id="UP000036851">
    <property type="component" value="Unassembled WGS sequence"/>
</dbReference>
<dbReference type="Gene3D" id="3.50.50.60">
    <property type="entry name" value="FAD/NAD(P)-binding domain"/>
    <property type="match status" value="1"/>
</dbReference>
<evidence type="ECO:0000313" key="4">
    <source>
        <dbReference type="Proteomes" id="UP000036851"/>
    </source>
</evidence>
<proteinExistence type="predicted"/>
<accession>A0A0L7TIP0</accession>
<dbReference type="Pfam" id="PF01593">
    <property type="entry name" value="Amino_oxidase"/>
    <property type="match status" value="1"/>
</dbReference>
<dbReference type="PATRIC" id="fig|1560201.3.peg.139"/>
<evidence type="ECO:0000313" key="3">
    <source>
        <dbReference type="EMBL" id="KOC95232.1"/>
    </source>
</evidence>
<dbReference type="InterPro" id="IPR036188">
    <property type="entry name" value="FAD/NAD-bd_sf"/>
</dbReference>
<dbReference type="OrthoDB" id="20837at2"/>
<comment type="caution">
    <text evidence="3">The sequence shown here is derived from an EMBL/GenBank/DDBJ whole genome shotgun (WGS) entry which is preliminary data.</text>
</comment>
<evidence type="ECO:0000259" key="1">
    <source>
        <dbReference type="Pfam" id="PF01593"/>
    </source>
</evidence>
<evidence type="ECO:0000313" key="2">
    <source>
        <dbReference type="EMBL" id="KOC92849.1"/>
    </source>
</evidence>
<feature type="domain" description="Amine oxidase" evidence="1">
    <location>
        <begin position="10"/>
        <end position="297"/>
    </location>
</feature>
<dbReference type="InterPro" id="IPR002937">
    <property type="entry name" value="Amino_oxidase"/>
</dbReference>